<dbReference type="Proteomes" id="UP000654304">
    <property type="component" value="Unassembled WGS sequence"/>
</dbReference>
<dbReference type="InterPro" id="IPR012925">
    <property type="entry name" value="TipAS_dom"/>
</dbReference>
<organism evidence="2 3">
    <name type="scientific">Undibacterium curvum</name>
    <dbReference type="NCBI Taxonomy" id="2762294"/>
    <lineage>
        <taxon>Bacteria</taxon>
        <taxon>Pseudomonadati</taxon>
        <taxon>Pseudomonadota</taxon>
        <taxon>Betaproteobacteria</taxon>
        <taxon>Burkholderiales</taxon>
        <taxon>Oxalobacteraceae</taxon>
        <taxon>Undibacterium</taxon>
    </lineage>
</organism>
<dbReference type="Pfam" id="PF07739">
    <property type="entry name" value="TipAS"/>
    <property type="match status" value="1"/>
</dbReference>
<dbReference type="Gene3D" id="1.10.490.50">
    <property type="entry name" value="Antibiotic binding domain of TipA-like multidrug resistance regulators"/>
    <property type="match status" value="1"/>
</dbReference>
<proteinExistence type="predicted"/>
<evidence type="ECO:0000313" key="2">
    <source>
        <dbReference type="EMBL" id="MBC3931695.1"/>
    </source>
</evidence>
<evidence type="ECO:0000313" key="3">
    <source>
        <dbReference type="Proteomes" id="UP000654304"/>
    </source>
</evidence>
<protein>
    <submittedName>
        <fullName evidence="2">TipAS antibiotic-recognition domain-containing protein</fullName>
    </submittedName>
</protein>
<name>A0ABR7A448_9BURK</name>
<evidence type="ECO:0000259" key="1">
    <source>
        <dbReference type="Pfam" id="PF07739"/>
    </source>
</evidence>
<comment type="caution">
    <text evidence="2">The sequence shown here is derived from an EMBL/GenBank/DDBJ whole genome shotgun (WGS) entry which is preliminary data.</text>
</comment>
<gene>
    <name evidence="2" type="ORF">H8K43_08445</name>
</gene>
<feature type="domain" description="TipAS antibiotic-recognition" evidence="1">
    <location>
        <begin position="23"/>
        <end position="122"/>
    </location>
</feature>
<dbReference type="SUPFAM" id="SSF89082">
    <property type="entry name" value="Antibiotic binding domain of TipA-like multidrug resistance regulators"/>
    <property type="match status" value="1"/>
</dbReference>
<reference evidence="2 3" key="1">
    <citation type="submission" date="2020-08" db="EMBL/GenBank/DDBJ databases">
        <title>Novel species isolated from subtropical streams in China.</title>
        <authorList>
            <person name="Lu H."/>
        </authorList>
    </citation>
    <scope>NUCLEOTIDE SEQUENCE [LARGE SCALE GENOMIC DNA]</scope>
    <source>
        <strain evidence="2 3">CY22W</strain>
    </source>
</reference>
<dbReference type="InterPro" id="IPR036244">
    <property type="entry name" value="TipA-like_antibiotic-bd"/>
</dbReference>
<sequence>MTPQHPTPEYLERCRVAMAAEQTKSLAETNNWSHVDKHQVHLDWDALYKELAPLLDGAQPSSSEIQTLIARHYSIASRFYPPSREAYIGMALFYQDNPDMKTFHNAYHPKMVDFLNEAIFTYAQNQL</sequence>
<keyword evidence="3" id="KW-1185">Reference proteome</keyword>
<accession>A0ABR7A448</accession>
<dbReference type="RefSeq" id="WP_186903435.1">
    <property type="nucleotide sequence ID" value="NZ_JACOGD010000004.1"/>
</dbReference>
<dbReference type="EMBL" id="JACOGD010000004">
    <property type="protein sequence ID" value="MBC3931695.1"/>
    <property type="molecule type" value="Genomic_DNA"/>
</dbReference>